<keyword evidence="2" id="KW-1185">Reference proteome</keyword>
<sequence length="323" mass="35061">MSRSAVMAWNAIDAATTSNEILTSMSIVIEESTRQADLGDSLPSSGSWSGPGYQAAAEGFTARSRQNLQIADLLFDAGAALRRGLEEMHYAAVALLAQAEAAEDAGCIVEDGWTVRARNAADDDAQVKVATWQQVISRYLHQLEQADRTTSLDVQRVLLEAAPSLGPHLVSDGGGYTLQLKSKGEHGPDTSDIGPRDVAALLRECFNCYFPVEGAPKEFPDVGDELPLVIDIPDGMGPMQAPVRVTEVVETDDDFSFEFVGLENHFDGEGSTVRFHFWNDTEQLRLNVYANTTDAPVPDYFNARVAEIVWGRFLGNVVSASAY</sequence>
<proteinExistence type="predicted"/>
<dbReference type="Proteomes" id="UP001143347">
    <property type="component" value="Unassembled WGS sequence"/>
</dbReference>
<gene>
    <name evidence="1" type="ORF">OSB52_16520</name>
</gene>
<comment type="caution">
    <text evidence="1">The sequence shown here is derived from an EMBL/GenBank/DDBJ whole genome shotgun (WGS) entry which is preliminary data.</text>
</comment>
<reference evidence="1" key="1">
    <citation type="submission" date="2022-10" db="EMBL/GenBank/DDBJ databases">
        <title>WGS of marine actinomycetes from Thailand.</title>
        <authorList>
            <person name="Thawai C."/>
        </authorList>
    </citation>
    <scope>NUCLEOTIDE SEQUENCE</scope>
    <source>
        <strain evidence="1">SW21</strain>
    </source>
</reference>
<evidence type="ECO:0000313" key="1">
    <source>
        <dbReference type="EMBL" id="MCX2965692.1"/>
    </source>
</evidence>
<name>A0A9X3D8P4_9ACTN</name>
<protein>
    <submittedName>
        <fullName evidence="1">Uncharacterized protein</fullName>
    </submittedName>
</protein>
<dbReference type="AlphaFoldDB" id="A0A9X3D8P4"/>
<dbReference type="RefSeq" id="WP_266062753.1">
    <property type="nucleotide sequence ID" value="NZ_JAPKFM010000018.1"/>
</dbReference>
<organism evidence="1 2">
    <name type="scientific">Gordonia aquimaris</name>
    <dbReference type="NCBI Taxonomy" id="2984863"/>
    <lineage>
        <taxon>Bacteria</taxon>
        <taxon>Bacillati</taxon>
        <taxon>Actinomycetota</taxon>
        <taxon>Actinomycetes</taxon>
        <taxon>Mycobacteriales</taxon>
        <taxon>Gordoniaceae</taxon>
        <taxon>Gordonia</taxon>
    </lineage>
</organism>
<dbReference type="EMBL" id="JAPKFM010000018">
    <property type="protein sequence ID" value="MCX2965692.1"/>
    <property type="molecule type" value="Genomic_DNA"/>
</dbReference>
<evidence type="ECO:0000313" key="2">
    <source>
        <dbReference type="Proteomes" id="UP001143347"/>
    </source>
</evidence>
<accession>A0A9X3D8P4</accession>